<dbReference type="EMBL" id="CP011452">
    <property type="protein sequence ID" value="AKH42748.1"/>
    <property type="molecule type" value="Genomic_DNA"/>
</dbReference>
<dbReference type="Gene3D" id="3.40.50.1000">
    <property type="entry name" value="HAD superfamily/HAD-like"/>
    <property type="match status" value="1"/>
</dbReference>
<organism evidence="1 2">
    <name type="scientific">Croceibacterium atlanticum</name>
    <dbReference type="NCBI Taxonomy" id="1267766"/>
    <lineage>
        <taxon>Bacteria</taxon>
        <taxon>Pseudomonadati</taxon>
        <taxon>Pseudomonadota</taxon>
        <taxon>Alphaproteobacteria</taxon>
        <taxon>Sphingomonadales</taxon>
        <taxon>Erythrobacteraceae</taxon>
        <taxon>Croceibacterium</taxon>
    </lineage>
</organism>
<dbReference type="InterPro" id="IPR006439">
    <property type="entry name" value="HAD-SF_hydro_IA"/>
</dbReference>
<reference evidence="1" key="1">
    <citation type="submission" date="2015-05" db="EMBL/GenBank/DDBJ databases">
        <title>The complete genome of Altererythrobacter atlanticus strain 26DY36.</title>
        <authorList>
            <person name="Wu Y.-H."/>
            <person name="Cheng H."/>
            <person name="Wu X.-W."/>
        </authorList>
    </citation>
    <scope>NUCLEOTIDE SEQUENCE [LARGE SCALE GENOMIC DNA]</scope>
    <source>
        <strain evidence="1">26DY36</strain>
    </source>
</reference>
<dbReference type="KEGG" id="aay:WYH_01712"/>
<dbReference type="InterPro" id="IPR036412">
    <property type="entry name" value="HAD-like_sf"/>
</dbReference>
<evidence type="ECO:0000313" key="2">
    <source>
        <dbReference type="Proteomes" id="UP000034392"/>
    </source>
</evidence>
<dbReference type="InterPro" id="IPR023198">
    <property type="entry name" value="PGP-like_dom2"/>
</dbReference>
<dbReference type="STRING" id="1267766.WYH_01712"/>
<sequence>MSQPAEAVVFDIGRVLIEWDLRHLFEKLIPDREELDWFLDNVVTEEWHFQHDAGRPLAEMVPERQAQFPRYAPLIEAYATRFLETIAGLVPGTHLLVDRLADRGVPVFALTNFGADFWQMFRPTQPVLDRFGDIVVSGVEKCAKPEQAIYEIAEQRFGLLPQQIFFADDNAANIAAARARGWHAHHFTNAENLAEDLVRRGLLPR</sequence>
<dbReference type="Pfam" id="PF00702">
    <property type="entry name" value="Hydrolase"/>
    <property type="match status" value="1"/>
</dbReference>
<dbReference type="OrthoDB" id="9807742at2"/>
<name>A0A0F7KQF9_9SPHN</name>
<gene>
    <name evidence="1" type="ORF">WYH_01712</name>
</gene>
<dbReference type="NCBIfam" id="TIGR01509">
    <property type="entry name" value="HAD-SF-IA-v3"/>
    <property type="match status" value="1"/>
</dbReference>
<accession>A0A0F7KQF9</accession>
<dbReference type="PRINTS" id="PR00413">
    <property type="entry name" value="HADHALOGNASE"/>
</dbReference>
<dbReference type="AlphaFoldDB" id="A0A0F7KQF9"/>
<dbReference type="PANTHER" id="PTHR43611">
    <property type="entry name" value="ALPHA-D-GLUCOSE 1-PHOSPHATE PHOSPHATASE"/>
    <property type="match status" value="1"/>
</dbReference>
<dbReference type="PANTHER" id="PTHR43611:SF3">
    <property type="entry name" value="FLAVIN MONONUCLEOTIDE HYDROLASE 1, CHLOROPLATIC"/>
    <property type="match status" value="1"/>
</dbReference>
<dbReference type="PATRIC" id="fig|1267766.3.peg.1728"/>
<dbReference type="InterPro" id="IPR023214">
    <property type="entry name" value="HAD_sf"/>
</dbReference>
<dbReference type="RefSeq" id="WP_046903486.1">
    <property type="nucleotide sequence ID" value="NZ_CP011452.2"/>
</dbReference>
<dbReference type="Gene3D" id="1.10.150.240">
    <property type="entry name" value="Putative phosphatase, domain 2"/>
    <property type="match status" value="1"/>
</dbReference>
<dbReference type="SUPFAM" id="SSF56784">
    <property type="entry name" value="HAD-like"/>
    <property type="match status" value="1"/>
</dbReference>
<evidence type="ECO:0000313" key="1">
    <source>
        <dbReference type="EMBL" id="AKH42748.1"/>
    </source>
</evidence>
<keyword evidence="2" id="KW-1185">Reference proteome</keyword>
<proteinExistence type="predicted"/>
<dbReference type="Proteomes" id="UP000034392">
    <property type="component" value="Chromosome"/>
</dbReference>
<protein>
    <submittedName>
        <fullName evidence="1">D-glucose-1-phosphatase</fullName>
    </submittedName>
</protein>